<reference evidence="1" key="1">
    <citation type="journal article" date="2014" name="Front. Microbiol.">
        <title>High frequency of phylogenetically diverse reductive dehalogenase-homologous genes in deep subseafloor sedimentary metagenomes.</title>
        <authorList>
            <person name="Kawai M."/>
            <person name="Futagami T."/>
            <person name="Toyoda A."/>
            <person name="Takaki Y."/>
            <person name="Nishi S."/>
            <person name="Hori S."/>
            <person name="Arai W."/>
            <person name="Tsubouchi T."/>
            <person name="Morono Y."/>
            <person name="Uchiyama I."/>
            <person name="Ito T."/>
            <person name="Fujiyama A."/>
            <person name="Inagaki F."/>
            <person name="Takami H."/>
        </authorList>
    </citation>
    <scope>NUCLEOTIDE SEQUENCE</scope>
    <source>
        <strain evidence="1">Expedition CK06-06</strain>
    </source>
</reference>
<dbReference type="SUPFAM" id="SSF49452">
    <property type="entry name" value="Starch-binding domain-like"/>
    <property type="match status" value="1"/>
</dbReference>
<comment type="caution">
    <text evidence="1">The sequence shown here is derived from an EMBL/GenBank/DDBJ whole genome shotgun (WGS) entry which is preliminary data.</text>
</comment>
<organism evidence="1">
    <name type="scientific">marine sediment metagenome</name>
    <dbReference type="NCBI Taxonomy" id="412755"/>
    <lineage>
        <taxon>unclassified sequences</taxon>
        <taxon>metagenomes</taxon>
        <taxon>ecological metagenomes</taxon>
    </lineage>
</organism>
<gene>
    <name evidence="1" type="ORF">S01H1_70842</name>
</gene>
<protein>
    <recommendedName>
        <fullName evidence="2">Carboxypeptidase regulatory-like domain-containing protein</fullName>
    </recommendedName>
</protein>
<evidence type="ECO:0008006" key="2">
    <source>
        <dbReference type="Google" id="ProtNLM"/>
    </source>
</evidence>
<dbReference type="EMBL" id="BARS01047134">
    <property type="protein sequence ID" value="GAG36729.1"/>
    <property type="molecule type" value="Genomic_DNA"/>
</dbReference>
<proteinExistence type="predicted"/>
<accession>X0X0J4</accession>
<sequence>MKRKILTALIVFVFISGFSSLKATDLNGKITLSPKGKPYGHGSVLLRPIEEEYYLKADIDKEGNFFFKDLRPGKYEIKMDLFALTPFEGEIEIKDEETIERNFSITL</sequence>
<name>X0X0J4_9ZZZZ</name>
<feature type="non-terminal residue" evidence="1">
    <location>
        <position position="107"/>
    </location>
</feature>
<dbReference type="GO" id="GO:0030246">
    <property type="term" value="F:carbohydrate binding"/>
    <property type="evidence" value="ECO:0007669"/>
    <property type="project" value="InterPro"/>
</dbReference>
<evidence type="ECO:0000313" key="1">
    <source>
        <dbReference type="EMBL" id="GAG36729.1"/>
    </source>
</evidence>
<dbReference type="AlphaFoldDB" id="X0X0J4"/>
<dbReference type="InterPro" id="IPR013784">
    <property type="entry name" value="Carb-bd-like_fold"/>
</dbReference>